<evidence type="ECO:0000259" key="2">
    <source>
        <dbReference type="SMART" id="SM00899"/>
    </source>
</evidence>
<dbReference type="EMBL" id="VUMN01000002">
    <property type="protein sequence ID" value="MSS57576.1"/>
    <property type="molecule type" value="Genomic_DNA"/>
</dbReference>
<dbReference type="RefSeq" id="WP_105304298.1">
    <property type="nucleotide sequence ID" value="NZ_JAQXPC010000113.1"/>
</dbReference>
<dbReference type="SUPFAM" id="SSF50037">
    <property type="entry name" value="C-terminal domain of transcriptional repressors"/>
    <property type="match status" value="1"/>
</dbReference>
<dbReference type="PANTHER" id="PTHR43151">
    <property type="entry name" value="FEOA FAMILY PROTEIN"/>
    <property type="match status" value="1"/>
</dbReference>
<dbReference type="Gene3D" id="2.30.30.90">
    <property type="match status" value="1"/>
</dbReference>
<dbReference type="InterPro" id="IPR053184">
    <property type="entry name" value="FeoA-like"/>
</dbReference>
<proteinExistence type="predicted"/>
<keyword evidence="1" id="KW-0408">Iron</keyword>
<name>A0A7X2TFL7_9FIRM</name>
<organism evidence="3 4">
    <name type="scientific">Stecheria intestinalis</name>
    <dbReference type="NCBI Taxonomy" id="2606630"/>
    <lineage>
        <taxon>Bacteria</taxon>
        <taxon>Bacillati</taxon>
        <taxon>Bacillota</taxon>
        <taxon>Erysipelotrichia</taxon>
        <taxon>Erysipelotrichales</taxon>
        <taxon>Erysipelotrichaceae</taxon>
        <taxon>Stecheria</taxon>
    </lineage>
</organism>
<gene>
    <name evidence="3" type="ORF">FYJ51_01455</name>
</gene>
<dbReference type="SMART" id="SM00899">
    <property type="entry name" value="FeoA"/>
    <property type="match status" value="1"/>
</dbReference>
<accession>A0A7X2TFL7</accession>
<dbReference type="PANTHER" id="PTHR43151:SF1">
    <property type="entry name" value="SSR2333 PROTEIN"/>
    <property type="match status" value="1"/>
</dbReference>
<sequence length="70" mass="7604">MMPLTFAPQNEVLCIQKIGGNPEMKKHLEDMGFVVGGKVTVVSTISGNLIVSVKETRVALDRSMASRIMV</sequence>
<keyword evidence="4" id="KW-1185">Reference proteome</keyword>
<dbReference type="GO" id="GO:0046914">
    <property type="term" value="F:transition metal ion binding"/>
    <property type="evidence" value="ECO:0007669"/>
    <property type="project" value="InterPro"/>
</dbReference>
<dbReference type="Pfam" id="PF04023">
    <property type="entry name" value="FeoA"/>
    <property type="match status" value="1"/>
</dbReference>
<evidence type="ECO:0000256" key="1">
    <source>
        <dbReference type="ARBA" id="ARBA00023004"/>
    </source>
</evidence>
<dbReference type="InterPro" id="IPR008988">
    <property type="entry name" value="Transcriptional_repressor_C"/>
</dbReference>
<evidence type="ECO:0000313" key="4">
    <source>
        <dbReference type="Proteomes" id="UP000461880"/>
    </source>
</evidence>
<dbReference type="Proteomes" id="UP000461880">
    <property type="component" value="Unassembled WGS sequence"/>
</dbReference>
<feature type="domain" description="Ferrous iron transporter FeoA-like" evidence="2">
    <location>
        <begin position="2"/>
        <end position="70"/>
    </location>
</feature>
<comment type="caution">
    <text evidence="3">The sequence shown here is derived from an EMBL/GenBank/DDBJ whole genome shotgun (WGS) entry which is preliminary data.</text>
</comment>
<dbReference type="InterPro" id="IPR038157">
    <property type="entry name" value="FeoA_core_dom"/>
</dbReference>
<protein>
    <submittedName>
        <fullName evidence="3">Ferrous iron transport protein A</fullName>
    </submittedName>
</protein>
<dbReference type="AlphaFoldDB" id="A0A7X2TFL7"/>
<evidence type="ECO:0000313" key="3">
    <source>
        <dbReference type="EMBL" id="MSS57576.1"/>
    </source>
</evidence>
<reference evidence="3 4" key="1">
    <citation type="submission" date="2019-08" db="EMBL/GenBank/DDBJ databases">
        <title>In-depth cultivation of the pig gut microbiome towards novel bacterial diversity and tailored functional studies.</title>
        <authorList>
            <person name="Wylensek D."/>
            <person name="Hitch T.C.A."/>
            <person name="Clavel T."/>
        </authorList>
    </citation>
    <scope>NUCLEOTIDE SEQUENCE [LARGE SCALE GENOMIC DNA]</scope>
    <source>
        <strain evidence="3 4">Oil+RF-744-GAM-WT-6</strain>
    </source>
</reference>
<dbReference type="InterPro" id="IPR007167">
    <property type="entry name" value="Fe-transptr_FeoA-like"/>
</dbReference>